<proteinExistence type="predicted"/>
<feature type="region of interest" description="Disordered" evidence="2">
    <location>
        <begin position="1"/>
        <end position="40"/>
    </location>
</feature>
<dbReference type="AlphaFoldDB" id="V8NVP3"/>
<organism evidence="4 5">
    <name type="scientific">Ophiophagus hannah</name>
    <name type="common">King cobra</name>
    <name type="synonym">Naja hannah</name>
    <dbReference type="NCBI Taxonomy" id="8665"/>
    <lineage>
        <taxon>Eukaryota</taxon>
        <taxon>Metazoa</taxon>
        <taxon>Chordata</taxon>
        <taxon>Craniata</taxon>
        <taxon>Vertebrata</taxon>
        <taxon>Euteleostomi</taxon>
        <taxon>Lepidosauria</taxon>
        <taxon>Squamata</taxon>
        <taxon>Bifurcata</taxon>
        <taxon>Unidentata</taxon>
        <taxon>Episquamata</taxon>
        <taxon>Toxicofera</taxon>
        <taxon>Serpentes</taxon>
        <taxon>Colubroidea</taxon>
        <taxon>Elapidae</taxon>
        <taxon>Elapinae</taxon>
        <taxon>Ophiophagus</taxon>
    </lineage>
</organism>
<dbReference type="PANTHER" id="PTHR15718:SF6">
    <property type="entry name" value="G PROTEIN-REGULATED INDUCER OF NEURITE OUTGROWTH 3"/>
    <property type="match status" value="1"/>
</dbReference>
<dbReference type="InterPro" id="IPR032745">
    <property type="entry name" value="GRIN_C"/>
</dbReference>
<feature type="non-terminal residue" evidence="4">
    <location>
        <position position="1"/>
    </location>
</feature>
<feature type="region of interest" description="Disordered" evidence="2">
    <location>
        <begin position="80"/>
        <end position="120"/>
    </location>
</feature>
<evidence type="ECO:0000256" key="1">
    <source>
        <dbReference type="ARBA" id="ARBA00002358"/>
    </source>
</evidence>
<comment type="function">
    <text evidence="1">May be involved in neurite outgrowth.</text>
</comment>
<dbReference type="PANTHER" id="PTHR15718">
    <property type="entry name" value="G PROTEIN-REGULATED INDUCER OF NEURITE OUTGROWTH C-TERMINAL DOMAIN-CONTAINING PROTEIN"/>
    <property type="match status" value="1"/>
</dbReference>
<reference evidence="4 5" key="1">
    <citation type="journal article" date="2013" name="Proc. Natl. Acad. Sci. U.S.A.">
        <title>The king cobra genome reveals dynamic gene evolution and adaptation in the snake venom system.</title>
        <authorList>
            <person name="Vonk F.J."/>
            <person name="Casewell N.R."/>
            <person name="Henkel C.V."/>
            <person name="Heimberg A.M."/>
            <person name="Jansen H.J."/>
            <person name="McCleary R.J."/>
            <person name="Kerkkamp H.M."/>
            <person name="Vos R.A."/>
            <person name="Guerreiro I."/>
            <person name="Calvete J.J."/>
            <person name="Wuster W."/>
            <person name="Woods A.E."/>
            <person name="Logan J.M."/>
            <person name="Harrison R.A."/>
            <person name="Castoe T.A."/>
            <person name="de Koning A.P."/>
            <person name="Pollock D.D."/>
            <person name="Yandell M."/>
            <person name="Calderon D."/>
            <person name="Renjifo C."/>
            <person name="Currier R.B."/>
            <person name="Salgado D."/>
            <person name="Pla D."/>
            <person name="Sanz L."/>
            <person name="Hyder A.S."/>
            <person name="Ribeiro J.M."/>
            <person name="Arntzen J.W."/>
            <person name="van den Thillart G.E."/>
            <person name="Boetzer M."/>
            <person name="Pirovano W."/>
            <person name="Dirks R.P."/>
            <person name="Spaink H.P."/>
            <person name="Duboule D."/>
            <person name="McGlinn E."/>
            <person name="Kini R.M."/>
            <person name="Richardson M.K."/>
        </authorList>
    </citation>
    <scope>NUCLEOTIDE SEQUENCE</scope>
    <source>
        <tissue evidence="4">Blood</tissue>
    </source>
</reference>
<feature type="region of interest" description="Disordered" evidence="2">
    <location>
        <begin position="723"/>
        <end position="745"/>
    </location>
</feature>
<evidence type="ECO:0000313" key="4">
    <source>
        <dbReference type="EMBL" id="ETE65758.1"/>
    </source>
</evidence>
<evidence type="ECO:0000256" key="2">
    <source>
        <dbReference type="SAM" id="MobiDB-lite"/>
    </source>
</evidence>
<accession>V8NVP3</accession>
<feature type="region of interest" description="Disordered" evidence="2">
    <location>
        <begin position="643"/>
        <end position="662"/>
    </location>
</feature>
<evidence type="ECO:0000259" key="3">
    <source>
        <dbReference type="Pfam" id="PF15235"/>
    </source>
</evidence>
<dbReference type="GO" id="GO:0005886">
    <property type="term" value="C:plasma membrane"/>
    <property type="evidence" value="ECO:0007669"/>
    <property type="project" value="TreeGrafter"/>
</dbReference>
<protein>
    <submittedName>
        <fullName evidence="4">G protein-regulated inducer of neurite outgrowth 3</fullName>
    </submittedName>
</protein>
<dbReference type="GO" id="GO:0031175">
    <property type="term" value="P:neuron projection development"/>
    <property type="evidence" value="ECO:0007669"/>
    <property type="project" value="TreeGrafter"/>
</dbReference>
<dbReference type="InterPro" id="IPR026646">
    <property type="entry name" value="GPRIN2-like/GPRIN3"/>
</dbReference>
<comment type="caution">
    <text evidence="4">The sequence shown here is derived from an EMBL/GenBank/DDBJ whole genome shotgun (WGS) entry which is preliminary data.</text>
</comment>
<keyword evidence="5" id="KW-1185">Reference proteome</keyword>
<sequence>MGTVQDPLRSTKLSLVTAEESPKHPCKQASIESNSNGYPFTAKGQPSGGCLFEVNSGREINVPKSDWHCEYDTKHPDILSPGSFSSSKEGSMAAPEPVSYAKQESSRAKVQDPAPEAHTSVHGEVEVPLTQEANKNIPSGSGQSCNIIDNIIDKATMLAGGDLEVAASKSKDYSILPSSPISSDIQQAAPAGKENACEVIVSANSQVLVSSDGMGLNPKAPVCVEAESGDAKNANLCPETEPQTASECNLKGPPETSCIASNEPTAKVVPSLSKFKDIGTMTVKPENRSVEAETISWSHQDAEVQAVPSVESRSASTSPSILTAFLKENLSPEAKQDQDQLHVIYMGARGKEQSEIIGDSAATVQTPSSIGIMHKVYVQIPPTTEKPLGSPNVRLQENLTNIPDPIGPALLDKAERVCSMVSDNSQETLAKRTEGQMTDVAKNCSNVPQQLPDNSVLQKARPISQIGISSCNQPVSTQLPANVETKLPPCFANPAIDSIYQHSEPSSSPGNASPLCPRTSVQAKAVIISMDTERTYQEKQLQVKTVDNLETVLPSFPTAVNPKREGKVHLISDEQKMNTTGSVNGSQVMSAPAAAESKQDTVPGDTKAETLVSQNPIFKLSRGFDAAVGIQNDKIQKGLVLDVPATPTSSSPTPRHGEKKKGPKVFAAEAKVHLKQSKRVRDVVWDEQGMTWEVYGASLDPESLGIAIQNHLQRQIREHEKLIKAQSPQARKSISSDTSSNKKLKGRHHNVFHSMLQNFRHPNCCVRPAASSVLD</sequence>
<feature type="region of interest" description="Disordered" evidence="2">
    <location>
        <begin position="578"/>
        <end position="603"/>
    </location>
</feature>
<feature type="compositionally biased region" description="Polar residues" evidence="2">
    <location>
        <begin position="578"/>
        <end position="589"/>
    </location>
</feature>
<feature type="compositionally biased region" description="Polar residues" evidence="2">
    <location>
        <begin position="726"/>
        <end position="741"/>
    </location>
</feature>
<feature type="domain" description="G protein-regulated inducer of neurite outgrowth C-terminal" evidence="3">
    <location>
        <begin position="656"/>
        <end position="769"/>
    </location>
</feature>
<feature type="compositionally biased region" description="Low complexity" evidence="2">
    <location>
        <begin position="80"/>
        <end position="91"/>
    </location>
</feature>
<dbReference type="OrthoDB" id="10049175at2759"/>
<gene>
    <name evidence="4" type="primary">GPRIN3</name>
    <name evidence="4" type="ORF">L345_08465</name>
</gene>
<dbReference type="Proteomes" id="UP000018936">
    <property type="component" value="Unassembled WGS sequence"/>
</dbReference>
<dbReference type="Pfam" id="PF15235">
    <property type="entry name" value="GRIN_C"/>
    <property type="match status" value="1"/>
</dbReference>
<evidence type="ECO:0000313" key="5">
    <source>
        <dbReference type="Proteomes" id="UP000018936"/>
    </source>
</evidence>
<name>V8NVP3_OPHHA</name>
<dbReference type="EMBL" id="AZIM01001789">
    <property type="protein sequence ID" value="ETE65758.1"/>
    <property type="molecule type" value="Genomic_DNA"/>
</dbReference>